<keyword evidence="1" id="KW-0472">Membrane</keyword>
<reference evidence="2 3" key="1">
    <citation type="submission" date="2024-04" db="EMBL/GenBank/DDBJ databases">
        <authorList>
            <person name="Rising A."/>
            <person name="Reimegard J."/>
            <person name="Sonavane S."/>
            <person name="Akerstrom W."/>
            <person name="Nylinder S."/>
            <person name="Hedman E."/>
            <person name="Kallberg Y."/>
        </authorList>
    </citation>
    <scope>NUCLEOTIDE SEQUENCE [LARGE SCALE GENOMIC DNA]</scope>
</reference>
<comment type="caution">
    <text evidence="2">The sequence shown here is derived from an EMBL/GenBank/DDBJ whole genome shotgun (WGS) entry which is preliminary data.</text>
</comment>
<keyword evidence="1" id="KW-0812">Transmembrane</keyword>
<keyword evidence="3" id="KW-1185">Reference proteome</keyword>
<feature type="transmembrane region" description="Helical" evidence="1">
    <location>
        <begin position="7"/>
        <end position="26"/>
    </location>
</feature>
<organism evidence="2 3">
    <name type="scientific">Larinioides sclopetarius</name>
    <dbReference type="NCBI Taxonomy" id="280406"/>
    <lineage>
        <taxon>Eukaryota</taxon>
        <taxon>Metazoa</taxon>
        <taxon>Ecdysozoa</taxon>
        <taxon>Arthropoda</taxon>
        <taxon>Chelicerata</taxon>
        <taxon>Arachnida</taxon>
        <taxon>Araneae</taxon>
        <taxon>Araneomorphae</taxon>
        <taxon>Entelegynae</taxon>
        <taxon>Araneoidea</taxon>
        <taxon>Araneidae</taxon>
        <taxon>Larinioides</taxon>
    </lineage>
</organism>
<evidence type="ECO:0000256" key="1">
    <source>
        <dbReference type="SAM" id="Phobius"/>
    </source>
</evidence>
<gene>
    <name evidence="2" type="ORF">LARSCL_LOCUS14596</name>
</gene>
<evidence type="ECO:0000313" key="3">
    <source>
        <dbReference type="Proteomes" id="UP001497382"/>
    </source>
</evidence>
<dbReference type="AlphaFoldDB" id="A0AAV2ATZ4"/>
<protein>
    <submittedName>
        <fullName evidence="2">Uncharacterized protein</fullName>
    </submittedName>
</protein>
<proteinExistence type="predicted"/>
<keyword evidence="1" id="KW-1133">Transmembrane helix</keyword>
<dbReference type="EMBL" id="CAXIEN010000212">
    <property type="protein sequence ID" value="CAL1287057.1"/>
    <property type="molecule type" value="Genomic_DNA"/>
</dbReference>
<name>A0AAV2ATZ4_9ARAC</name>
<accession>A0AAV2ATZ4</accession>
<evidence type="ECO:0000313" key="2">
    <source>
        <dbReference type="EMBL" id="CAL1287057.1"/>
    </source>
</evidence>
<sequence>MQCFRRCIPYLFIMLLFSEIILTKFISGVNIESETGNELVKIRHRKKFQTKIVIPTVSGLRCKHLHQHCRFTQDCCPGTYCYEDEGDSHKRHCDV</sequence>
<dbReference type="Proteomes" id="UP001497382">
    <property type="component" value="Unassembled WGS sequence"/>
</dbReference>